<feature type="region of interest" description="Disordered" evidence="2">
    <location>
        <begin position="191"/>
        <end position="265"/>
    </location>
</feature>
<dbReference type="SMR" id="A0A8R2M1B9"/>
<feature type="compositionally biased region" description="Low complexity" evidence="2">
    <location>
        <begin position="217"/>
        <end position="234"/>
    </location>
</feature>
<reference evidence="3" key="2">
    <citation type="submission" date="2022-06" db="UniProtKB">
        <authorList>
            <consortium name="EnsemblMetazoa"/>
        </authorList>
    </citation>
    <scope>IDENTIFICATION</scope>
    <source>
        <strain evidence="3">p50T (Dazao)</strain>
    </source>
</reference>
<reference evidence="4" key="1">
    <citation type="journal article" date="2008" name="Insect Biochem. Mol. Biol.">
        <title>The genome of a lepidopteran model insect, the silkworm Bombyx mori.</title>
        <authorList>
            <consortium name="International Silkworm Genome Consortium"/>
        </authorList>
    </citation>
    <scope>NUCLEOTIDE SEQUENCE [LARGE SCALE GENOMIC DNA]</scope>
    <source>
        <strain evidence="4">p50T</strain>
    </source>
</reference>
<evidence type="ECO:0008006" key="5">
    <source>
        <dbReference type="Google" id="ProtNLM"/>
    </source>
</evidence>
<feature type="coiled-coil region" evidence="1">
    <location>
        <begin position="37"/>
        <end position="78"/>
    </location>
</feature>
<evidence type="ECO:0000256" key="2">
    <source>
        <dbReference type="SAM" id="MobiDB-lite"/>
    </source>
</evidence>
<dbReference type="AlphaFoldDB" id="A0A8R2M1B9"/>
<name>A0A8R2M1B9_BOMMO</name>
<dbReference type="GeneID" id="119629414"/>
<organism evidence="3 4">
    <name type="scientific">Bombyx mori</name>
    <name type="common">Silk moth</name>
    <dbReference type="NCBI Taxonomy" id="7091"/>
    <lineage>
        <taxon>Eukaryota</taxon>
        <taxon>Metazoa</taxon>
        <taxon>Ecdysozoa</taxon>
        <taxon>Arthropoda</taxon>
        <taxon>Hexapoda</taxon>
        <taxon>Insecta</taxon>
        <taxon>Pterygota</taxon>
        <taxon>Neoptera</taxon>
        <taxon>Endopterygota</taxon>
        <taxon>Lepidoptera</taxon>
        <taxon>Glossata</taxon>
        <taxon>Ditrysia</taxon>
        <taxon>Bombycoidea</taxon>
        <taxon>Bombycidae</taxon>
        <taxon>Bombycinae</taxon>
        <taxon>Bombyx</taxon>
    </lineage>
</organism>
<keyword evidence="4" id="KW-1185">Reference proteome</keyword>
<accession>A0A8R2M1B9</accession>
<dbReference type="KEGG" id="bmor:119629414"/>
<dbReference type="Proteomes" id="UP000005204">
    <property type="component" value="Unassembled WGS sequence"/>
</dbReference>
<keyword evidence="1" id="KW-0175">Coiled coil</keyword>
<protein>
    <recommendedName>
        <fullName evidence="5">Endonuclease-reverse transcriptase</fullName>
    </recommendedName>
</protein>
<dbReference type="EnsemblMetazoa" id="XM_038015176.1">
    <property type="protein sequence ID" value="XP_037871104.1"/>
    <property type="gene ID" value="LOC119629414"/>
</dbReference>
<evidence type="ECO:0000256" key="1">
    <source>
        <dbReference type="SAM" id="Coils"/>
    </source>
</evidence>
<feature type="compositionally biased region" description="Low complexity" evidence="2">
    <location>
        <begin position="255"/>
        <end position="265"/>
    </location>
</feature>
<sequence length="265" mass="30776">MTNEQMELLFSKFDAKLDEKLNQQTQTLTTAVTKNVMEAMDEKMKILMEENQELKSEVSRLKRKINTLEKEKRKSNLIFFGVDENGKRETELVDYIKGIIEEAKVHIDSHEINNIYRIGAQTSENRPVVVTFSTMWKKHLILKSKSNLPTGIYVKEDFPKDVLEARKKLQPKVEEEWKKGNIAFMRGDQLVIKKQKDNQREKRKRDKTISPEFQTMKKPNTHNGTGNKTNKAKTIGQKEILKPNILQYMGRDRTTSTSTSGNSKN</sequence>
<evidence type="ECO:0000313" key="3">
    <source>
        <dbReference type="EnsemblMetazoa" id="XP_037871104.1"/>
    </source>
</evidence>
<dbReference type="RefSeq" id="XP_037871104.1">
    <property type="nucleotide sequence ID" value="XM_038015176.1"/>
</dbReference>
<proteinExistence type="predicted"/>
<evidence type="ECO:0000313" key="4">
    <source>
        <dbReference type="Proteomes" id="UP000005204"/>
    </source>
</evidence>